<proteinExistence type="predicted"/>
<evidence type="ECO:0000313" key="2">
    <source>
        <dbReference type="Proteomes" id="UP000294848"/>
    </source>
</evidence>
<dbReference type="AlphaFoldDB" id="A0A4R6GR88"/>
<comment type="caution">
    <text evidence="1">The sequence shown here is derived from an EMBL/GenBank/DDBJ whole genome shotgun (WGS) entry which is preliminary data.</text>
</comment>
<accession>A0A4R6GR88</accession>
<reference evidence="1 2" key="1">
    <citation type="submission" date="2019-03" db="EMBL/GenBank/DDBJ databases">
        <title>Freshwater and sediment microbial communities from various areas in North America, analyzing microbe dynamics in response to fracking.</title>
        <authorList>
            <person name="Lamendella R."/>
        </authorList>
    </citation>
    <scope>NUCLEOTIDE SEQUENCE [LARGE SCALE GENOMIC DNA]</scope>
    <source>
        <strain evidence="1 2">114D</strain>
    </source>
</reference>
<dbReference type="EMBL" id="SNWI01000009">
    <property type="protein sequence ID" value="TDN97726.1"/>
    <property type="molecule type" value="Genomic_DNA"/>
</dbReference>
<evidence type="ECO:0000313" key="1">
    <source>
        <dbReference type="EMBL" id="TDN97726.1"/>
    </source>
</evidence>
<gene>
    <name evidence="1" type="ORF">DET52_109128</name>
</gene>
<protein>
    <submittedName>
        <fullName evidence="1">Uncharacterized protein</fullName>
    </submittedName>
</protein>
<organism evidence="1 2">
    <name type="scientific">Sunxiuqinia elliptica</name>
    <dbReference type="NCBI Taxonomy" id="655355"/>
    <lineage>
        <taxon>Bacteria</taxon>
        <taxon>Pseudomonadati</taxon>
        <taxon>Bacteroidota</taxon>
        <taxon>Bacteroidia</taxon>
        <taxon>Marinilabiliales</taxon>
        <taxon>Prolixibacteraceae</taxon>
        <taxon>Sunxiuqinia</taxon>
    </lineage>
</organism>
<dbReference type="Proteomes" id="UP000294848">
    <property type="component" value="Unassembled WGS sequence"/>
</dbReference>
<sequence length="49" mass="6132">MTLNCKIIKHEHIQQYMVGRVEKYEQISKLCRMLIKYLKCLYKYFIYIN</sequence>
<name>A0A4R6GR88_9BACT</name>